<keyword evidence="6 8" id="KW-0472">Membrane</keyword>
<dbReference type="eggNOG" id="COG3071">
    <property type="taxonomic scope" value="Bacteria"/>
</dbReference>
<evidence type="ECO:0000256" key="7">
    <source>
        <dbReference type="SAM" id="MobiDB-lite"/>
    </source>
</evidence>
<organism evidence="10 11">
    <name type="scientific">Lautropia mirabilis ATCC 51599</name>
    <dbReference type="NCBI Taxonomy" id="887898"/>
    <lineage>
        <taxon>Bacteria</taxon>
        <taxon>Pseudomonadati</taxon>
        <taxon>Pseudomonadota</taxon>
        <taxon>Betaproteobacteria</taxon>
        <taxon>Burkholderiales</taxon>
        <taxon>Burkholderiaceae</taxon>
        <taxon>Lautropia</taxon>
    </lineage>
</organism>
<dbReference type="STRING" id="887898.HMPREF0551_1010"/>
<dbReference type="InterPro" id="IPR005254">
    <property type="entry name" value="Heme_biosyn_assoc_TPR_pro"/>
</dbReference>
<evidence type="ECO:0000313" key="11">
    <source>
        <dbReference type="Proteomes" id="UP000011021"/>
    </source>
</evidence>
<evidence type="ECO:0000313" key="10">
    <source>
        <dbReference type="EMBL" id="EFV95522.1"/>
    </source>
</evidence>
<dbReference type="Proteomes" id="UP000011021">
    <property type="component" value="Unassembled WGS sequence"/>
</dbReference>
<feature type="transmembrane region" description="Helical" evidence="8">
    <location>
        <begin position="44"/>
        <end position="67"/>
    </location>
</feature>
<reference evidence="10 11" key="1">
    <citation type="submission" date="2010-12" db="EMBL/GenBank/DDBJ databases">
        <authorList>
            <person name="Muzny D."/>
            <person name="Qin X."/>
            <person name="Deng J."/>
            <person name="Jiang H."/>
            <person name="Liu Y."/>
            <person name="Qu J."/>
            <person name="Song X.-Z."/>
            <person name="Zhang L."/>
            <person name="Thornton R."/>
            <person name="Coyle M."/>
            <person name="Francisco L."/>
            <person name="Jackson L."/>
            <person name="Javaid M."/>
            <person name="Korchina V."/>
            <person name="Kovar C."/>
            <person name="Mata R."/>
            <person name="Mathew T."/>
            <person name="Ngo R."/>
            <person name="Nguyen L."/>
            <person name="Nguyen N."/>
            <person name="Okwuonu G."/>
            <person name="Ongeri F."/>
            <person name="Pham C."/>
            <person name="Simmons D."/>
            <person name="Wilczek-Boney K."/>
            <person name="Hale W."/>
            <person name="Jakkamsetti A."/>
            <person name="Pham P."/>
            <person name="Ruth R."/>
            <person name="San Lucas F."/>
            <person name="Warren J."/>
            <person name="Zhang J."/>
            <person name="Zhao Z."/>
            <person name="Zhou C."/>
            <person name="Zhu D."/>
            <person name="Lee S."/>
            <person name="Bess C."/>
            <person name="Blankenburg K."/>
            <person name="Forbes L."/>
            <person name="Fu Q."/>
            <person name="Gubbala S."/>
            <person name="Hirani K."/>
            <person name="Jayaseelan J.C."/>
            <person name="Lara F."/>
            <person name="Munidasa M."/>
            <person name="Palculict T."/>
            <person name="Patil S."/>
            <person name="Pu L.-L."/>
            <person name="Saada N."/>
            <person name="Tang L."/>
            <person name="Weissenberger G."/>
            <person name="Zhu Y."/>
            <person name="Hemphill L."/>
            <person name="Shang Y."/>
            <person name="Youmans B."/>
            <person name="Ayvaz T."/>
            <person name="Ross M."/>
            <person name="Santibanez J."/>
            <person name="Aqrawi P."/>
            <person name="Gross S."/>
            <person name="Joshi V."/>
            <person name="Fowler G."/>
            <person name="Nazareth L."/>
            <person name="Reid J."/>
            <person name="Worley K."/>
            <person name="Petrosino J."/>
            <person name="Highlander S."/>
            <person name="Gibbs R."/>
        </authorList>
    </citation>
    <scope>NUCLEOTIDE SEQUENCE [LARGE SCALE GENOMIC DNA]</scope>
    <source>
        <strain evidence="10 11">ATCC 51599</strain>
    </source>
</reference>
<accession>E7RW39</accession>
<evidence type="ECO:0000256" key="5">
    <source>
        <dbReference type="ARBA" id="ARBA00022989"/>
    </source>
</evidence>
<gene>
    <name evidence="10" type="ORF">HMPREF0551_1010</name>
</gene>
<evidence type="ECO:0000259" key="9">
    <source>
        <dbReference type="Pfam" id="PF07219"/>
    </source>
</evidence>
<evidence type="ECO:0000256" key="3">
    <source>
        <dbReference type="ARBA" id="ARBA00022475"/>
    </source>
</evidence>
<feature type="transmembrane region" description="Helical" evidence="8">
    <location>
        <begin position="5"/>
        <end position="24"/>
    </location>
</feature>
<sequence length="539" mass="56989">MIRNAIWLLVAFAGAVVLALFFQGNHGNVTLTWPPYQIELSSNMLLVLLIIGFLILHLALLLVLRTLGLPQRIRRKREQRRLQRNNRSLQEAVLAHFEGRFERAERLSAAVLAHTPEGNRKDQGAAAALLAALSAHRLGNYARRDDWTRQAVRRGGKNAALMARAEFALEDHQPEKALMAVGQITAGGEQQVAALETALAGYGQAGRWDQVLETVRQLTRRGKLAANEADNLRLSAYRQLLARRAGDAEALNALWKSLSADERKKGMLAAPTMTALAEANATGDARRIGIGLLDEGYDEGVLEAYASLEALPARQRLEQLERWRLRHGEKPRLLEMLGRICASERLWGKAEGYLVDSLLAGDSVSARVALAQLYESVGRPQEAALQFQYAARLSLGERPPLPEPIGAASLPGAAGAGAGSRSGSSPLPPDIPAPRLQGQSAAHTAPLGQGGAPLQASAQEVEAARGTLAQATTPASMSPASGAAPSSAQTSPGSTAQTASASTAQTPAAGTTGTPAASRPSSGATATSSSSTPSTDRKS</sequence>
<dbReference type="NCBIfam" id="TIGR00540">
    <property type="entry name" value="TPR_hemY_coli"/>
    <property type="match status" value="1"/>
</dbReference>
<evidence type="ECO:0000256" key="4">
    <source>
        <dbReference type="ARBA" id="ARBA00022692"/>
    </source>
</evidence>
<dbReference type="HOGENOM" id="CLU_037501_0_1_4"/>
<evidence type="ECO:0000256" key="8">
    <source>
        <dbReference type="SAM" id="Phobius"/>
    </source>
</evidence>
<comment type="subcellular location">
    <subcellularLocation>
        <location evidence="2">Cell membrane</location>
    </subcellularLocation>
    <subcellularLocation>
        <location evidence="1">Membrane</location>
        <topology evidence="1">Multi-pass membrane protein</topology>
    </subcellularLocation>
</comment>
<feature type="domain" description="HemY N-terminal" evidence="9">
    <location>
        <begin position="27"/>
        <end position="139"/>
    </location>
</feature>
<comment type="caution">
    <text evidence="10">The sequence shown here is derived from an EMBL/GenBank/DDBJ whole genome shotgun (WGS) entry which is preliminary data.</text>
</comment>
<dbReference type="EMBL" id="AEQP01000003">
    <property type="protein sequence ID" value="EFV95522.1"/>
    <property type="molecule type" value="Genomic_DNA"/>
</dbReference>
<keyword evidence="5 8" id="KW-1133">Transmembrane helix</keyword>
<feature type="region of interest" description="Disordered" evidence="7">
    <location>
        <begin position="402"/>
        <end position="539"/>
    </location>
</feature>
<evidence type="ECO:0000256" key="6">
    <source>
        <dbReference type="ARBA" id="ARBA00023136"/>
    </source>
</evidence>
<dbReference type="RefSeq" id="WP_005673219.1">
    <property type="nucleotide sequence ID" value="NZ_CP146288.1"/>
</dbReference>
<evidence type="ECO:0000256" key="1">
    <source>
        <dbReference type="ARBA" id="ARBA00004141"/>
    </source>
</evidence>
<keyword evidence="4 8" id="KW-0812">Transmembrane</keyword>
<dbReference type="Pfam" id="PF07219">
    <property type="entry name" value="HemY_N"/>
    <property type="match status" value="1"/>
</dbReference>
<name>E7RW39_9BURK</name>
<dbReference type="GO" id="GO:0042168">
    <property type="term" value="P:heme metabolic process"/>
    <property type="evidence" value="ECO:0007669"/>
    <property type="project" value="InterPro"/>
</dbReference>
<proteinExistence type="predicted"/>
<dbReference type="AlphaFoldDB" id="E7RW39"/>
<dbReference type="InterPro" id="IPR010817">
    <property type="entry name" value="HemY_N"/>
</dbReference>
<feature type="compositionally biased region" description="Low complexity" evidence="7">
    <location>
        <begin position="469"/>
        <end position="539"/>
    </location>
</feature>
<protein>
    <submittedName>
        <fullName evidence="10">Putative hemY protein</fullName>
    </submittedName>
</protein>
<keyword evidence="11" id="KW-1185">Reference proteome</keyword>
<keyword evidence="3" id="KW-1003">Cell membrane</keyword>
<dbReference type="GO" id="GO:0005886">
    <property type="term" value="C:plasma membrane"/>
    <property type="evidence" value="ECO:0007669"/>
    <property type="project" value="UniProtKB-SubCell"/>
</dbReference>
<evidence type="ECO:0000256" key="2">
    <source>
        <dbReference type="ARBA" id="ARBA00004236"/>
    </source>
</evidence>